<reference evidence="2 3" key="1">
    <citation type="submission" date="2017-06" db="EMBL/GenBank/DDBJ databases">
        <title>Description of Avrilella dinanensis gen. nov. sp. nov.</title>
        <authorList>
            <person name="Leyer C."/>
            <person name="Sassi M."/>
            <person name="Minet J."/>
            <person name="Kayal S."/>
            <person name="Cattoir V."/>
        </authorList>
    </citation>
    <scope>NUCLEOTIDE SEQUENCE [LARGE SCALE GENOMIC DNA]</scope>
    <source>
        <strain evidence="2 3">UR159</strain>
    </source>
</reference>
<keyword evidence="1" id="KW-1133">Transmembrane helix</keyword>
<accession>A0A2M9R3I5</accession>
<sequence>MFTTGRIVFSLLFVIVFIAVVAYMYRKDLKIHQIYYKNTKWILIAIFSFIGILFLIKMWLKQ</sequence>
<protein>
    <submittedName>
        <fullName evidence="2">Uncharacterized protein</fullName>
    </submittedName>
</protein>
<dbReference type="Proteomes" id="UP000231960">
    <property type="component" value="Unassembled WGS sequence"/>
</dbReference>
<evidence type="ECO:0000313" key="2">
    <source>
        <dbReference type="EMBL" id="PJR03420.1"/>
    </source>
</evidence>
<comment type="caution">
    <text evidence="2">The sequence shown here is derived from an EMBL/GenBank/DDBJ whole genome shotgun (WGS) entry which is preliminary data.</text>
</comment>
<dbReference type="EMBL" id="NIPO01000001">
    <property type="protein sequence ID" value="PJR03420.1"/>
    <property type="molecule type" value="Genomic_DNA"/>
</dbReference>
<feature type="transmembrane region" description="Helical" evidence="1">
    <location>
        <begin position="41"/>
        <end position="60"/>
    </location>
</feature>
<keyword evidence="1" id="KW-0812">Transmembrane</keyword>
<dbReference type="AlphaFoldDB" id="A0A2M9R3I5"/>
<organism evidence="2 3">
    <name type="scientific">Avrilella dinanensis</name>
    <dbReference type="NCBI Taxonomy" id="2008672"/>
    <lineage>
        <taxon>Bacteria</taxon>
        <taxon>Pseudomonadati</taxon>
        <taxon>Bacteroidota</taxon>
        <taxon>Flavobacteriia</taxon>
        <taxon>Flavobacteriales</taxon>
        <taxon>Flavobacteriaceae</taxon>
        <taxon>Avrilella</taxon>
    </lineage>
</organism>
<gene>
    <name evidence="2" type="ORF">CDL10_02030</name>
</gene>
<proteinExistence type="predicted"/>
<dbReference type="OrthoDB" id="1179726at2"/>
<keyword evidence="1" id="KW-0472">Membrane</keyword>
<feature type="transmembrane region" description="Helical" evidence="1">
    <location>
        <begin position="6"/>
        <end position="25"/>
    </location>
</feature>
<name>A0A2M9R3I5_9FLAO</name>
<evidence type="ECO:0000256" key="1">
    <source>
        <dbReference type="SAM" id="Phobius"/>
    </source>
</evidence>
<evidence type="ECO:0000313" key="3">
    <source>
        <dbReference type="Proteomes" id="UP000231960"/>
    </source>
</evidence>
<keyword evidence="3" id="KW-1185">Reference proteome</keyword>